<dbReference type="EMBL" id="FQZG01000007">
    <property type="protein sequence ID" value="SHI48927.1"/>
    <property type="molecule type" value="Genomic_DNA"/>
</dbReference>
<dbReference type="RefSeq" id="WP_073185937.1">
    <property type="nucleotide sequence ID" value="NZ_FQZG01000007.1"/>
</dbReference>
<sequence length="145" mass="15232">MTTVAELLDHGLSDWSHVLAHRADEAVIDAVRARFMGAGVPVELVADTLRDGGAALHQAVASERSDWATPFGGLLAVALLTAEVAAYCSHLVARASAVRSVAVDSLLEDFSAVAVASELGVSRQKVYEIGRGGAKLRDALRQANR</sequence>
<dbReference type="AlphaFoldDB" id="A0A1M6BJT9"/>
<dbReference type="STRING" id="1123357.SAMN02745244_00456"/>
<keyword evidence="2" id="KW-1185">Reference proteome</keyword>
<accession>A0A1M6BJT9</accession>
<name>A0A1M6BJT9_9ACTN</name>
<protein>
    <submittedName>
        <fullName evidence="1">Uncharacterized protein</fullName>
    </submittedName>
</protein>
<evidence type="ECO:0000313" key="1">
    <source>
        <dbReference type="EMBL" id="SHI48927.1"/>
    </source>
</evidence>
<evidence type="ECO:0000313" key="2">
    <source>
        <dbReference type="Proteomes" id="UP000184512"/>
    </source>
</evidence>
<gene>
    <name evidence="1" type="ORF">SAMN02745244_00456</name>
</gene>
<reference evidence="1 2" key="1">
    <citation type="submission" date="2016-11" db="EMBL/GenBank/DDBJ databases">
        <authorList>
            <person name="Jaros S."/>
            <person name="Januszkiewicz K."/>
            <person name="Wedrychowicz H."/>
        </authorList>
    </citation>
    <scope>NUCLEOTIDE SEQUENCE [LARGE SCALE GENOMIC DNA]</scope>
    <source>
        <strain evidence="1 2">DSM 12906</strain>
    </source>
</reference>
<dbReference type="Proteomes" id="UP000184512">
    <property type="component" value="Unassembled WGS sequence"/>
</dbReference>
<proteinExistence type="predicted"/>
<organism evidence="1 2">
    <name type="scientific">Tessaracoccus bendigoensis DSM 12906</name>
    <dbReference type="NCBI Taxonomy" id="1123357"/>
    <lineage>
        <taxon>Bacteria</taxon>
        <taxon>Bacillati</taxon>
        <taxon>Actinomycetota</taxon>
        <taxon>Actinomycetes</taxon>
        <taxon>Propionibacteriales</taxon>
        <taxon>Propionibacteriaceae</taxon>
        <taxon>Tessaracoccus</taxon>
    </lineage>
</organism>
<dbReference type="OrthoDB" id="5125261at2"/>